<dbReference type="EMBL" id="AHHH01000290">
    <property type="protein sequence ID" value="ESU40189.1"/>
    <property type="molecule type" value="Genomic_DNA"/>
</dbReference>
<feature type="signal peptide" evidence="1">
    <location>
        <begin position="1"/>
        <end position="17"/>
    </location>
</feature>
<feature type="chain" id="PRO_5004751779" evidence="1">
    <location>
        <begin position="18"/>
        <end position="52"/>
    </location>
</feature>
<proteinExistence type="predicted"/>
<evidence type="ECO:0000313" key="3">
    <source>
        <dbReference type="Proteomes" id="UP000018040"/>
    </source>
</evidence>
<reference evidence="2 3" key="2">
    <citation type="journal article" date="2013" name="Genome Biol. Evol.">
        <title>Genome sequencing of Giardia lamblia genotypes A2 and B isolates (DH and GS) and comparative analysis with the genomes of genotypes A1 and E (WB and Pig).</title>
        <authorList>
            <person name="Adam R.D."/>
            <person name="Dahlstrom E.W."/>
            <person name="Martens C.A."/>
            <person name="Bruno D.P."/>
            <person name="Barbian K.D."/>
            <person name="Ricklefs S.M."/>
            <person name="Hernandez M.M."/>
            <person name="Narla N.P."/>
            <person name="Patel R.B."/>
            <person name="Porcella S.F."/>
            <person name="Nash T.E."/>
        </authorList>
    </citation>
    <scope>NUCLEOTIDE SEQUENCE [LARGE SCALE GENOMIC DNA]</scope>
    <source>
        <strain evidence="2 3">GS</strain>
    </source>
</reference>
<keyword evidence="2" id="KW-0687">Ribonucleoprotein</keyword>
<reference evidence="3" key="1">
    <citation type="submission" date="2012-02" db="EMBL/GenBank/DDBJ databases">
        <title>Genome sequencing of Giardia lamblia Genotypes A2 and B isolates (DH and GS) and comparative analysis with the genomes of Genotypes A1 and E (WB and Pig).</title>
        <authorList>
            <person name="Adam R."/>
            <person name="Dahlstrom E."/>
            <person name="Martens C."/>
            <person name="Bruno D."/>
            <person name="Barbian K."/>
            <person name="Porcella S.F."/>
            <person name="Nash T."/>
        </authorList>
    </citation>
    <scope>NUCLEOTIDE SEQUENCE</scope>
    <source>
        <strain evidence="3">GS</strain>
    </source>
</reference>
<evidence type="ECO:0000313" key="2">
    <source>
        <dbReference type="EMBL" id="ESU40189.1"/>
    </source>
</evidence>
<keyword evidence="2" id="KW-0689">Ribosomal protein</keyword>
<keyword evidence="1" id="KW-0732">Signal</keyword>
<evidence type="ECO:0000256" key="1">
    <source>
        <dbReference type="SAM" id="SignalP"/>
    </source>
</evidence>
<name>V6TNM0_GIAIN</name>
<organism evidence="2 3">
    <name type="scientific">Giardia intestinalis</name>
    <name type="common">Giardia lamblia</name>
    <dbReference type="NCBI Taxonomy" id="5741"/>
    <lineage>
        <taxon>Eukaryota</taxon>
        <taxon>Metamonada</taxon>
        <taxon>Diplomonadida</taxon>
        <taxon>Hexamitidae</taxon>
        <taxon>Giardiinae</taxon>
        <taxon>Giardia</taxon>
    </lineage>
</organism>
<dbReference type="AlphaFoldDB" id="V6TNM0"/>
<comment type="caution">
    <text evidence="2">The sequence shown here is derived from an EMBL/GenBank/DDBJ whole genome shotgun (WGS) entry which is preliminary data.</text>
</comment>
<gene>
    <name evidence="2" type="ORF">GSB_150333</name>
</gene>
<dbReference type="GO" id="GO:0005840">
    <property type="term" value="C:ribosome"/>
    <property type="evidence" value="ECO:0007669"/>
    <property type="project" value="UniProtKB-KW"/>
</dbReference>
<dbReference type="Proteomes" id="UP000018040">
    <property type="component" value="Unassembled WGS sequence"/>
</dbReference>
<accession>V6TNM0</accession>
<sequence>MQIAVFILQFTLPPTAARPCVPSATSAPHGGCVAYVPIHAQTGGRLQRSQAT</sequence>
<protein>
    <submittedName>
        <fullName evidence="2">LSU ribosomal protein L44E</fullName>
    </submittedName>
</protein>